<gene>
    <name evidence="1" type="ORF">ILEXP_LOCUS53691</name>
</gene>
<comment type="caution">
    <text evidence="1">The sequence shown here is derived from an EMBL/GenBank/DDBJ whole genome shotgun (WGS) entry which is preliminary data.</text>
</comment>
<dbReference type="Proteomes" id="UP001642360">
    <property type="component" value="Unassembled WGS sequence"/>
</dbReference>
<evidence type="ECO:0000313" key="2">
    <source>
        <dbReference type="Proteomes" id="UP001642360"/>
    </source>
</evidence>
<dbReference type="AlphaFoldDB" id="A0ABC8UQS5"/>
<keyword evidence="2" id="KW-1185">Reference proteome</keyword>
<dbReference type="PANTHER" id="PTHR44094:SF17">
    <property type="entry name" value="CHAPERONE PROTEIN DNAJ 10"/>
    <property type="match status" value="1"/>
</dbReference>
<name>A0ABC8UQS5_9AQUA</name>
<proteinExistence type="predicted"/>
<accession>A0ABC8UQS5</accession>
<organism evidence="1 2">
    <name type="scientific">Ilex paraguariensis</name>
    <name type="common">yerba mate</name>
    <dbReference type="NCBI Taxonomy" id="185542"/>
    <lineage>
        <taxon>Eukaryota</taxon>
        <taxon>Viridiplantae</taxon>
        <taxon>Streptophyta</taxon>
        <taxon>Embryophyta</taxon>
        <taxon>Tracheophyta</taxon>
        <taxon>Spermatophyta</taxon>
        <taxon>Magnoliopsida</taxon>
        <taxon>eudicotyledons</taxon>
        <taxon>Gunneridae</taxon>
        <taxon>Pentapetalae</taxon>
        <taxon>asterids</taxon>
        <taxon>campanulids</taxon>
        <taxon>Aquifoliales</taxon>
        <taxon>Aquifoliaceae</taxon>
        <taxon>Ilex</taxon>
    </lineage>
</organism>
<dbReference type="PANTHER" id="PTHR44094">
    <property type="entry name" value="DNAJ HEAT SHOCK N-TERMINAL DOMAIN-CONTAINING PROTEIN"/>
    <property type="match status" value="1"/>
</dbReference>
<evidence type="ECO:0000313" key="1">
    <source>
        <dbReference type="EMBL" id="CAK9183426.1"/>
    </source>
</evidence>
<dbReference type="EMBL" id="CAUOFW020008636">
    <property type="protein sequence ID" value="CAK9183426.1"/>
    <property type="molecule type" value="Genomic_DNA"/>
</dbReference>
<sequence>MLFGSELFEEYIGQLAMASMASLDIITEGEEFDAKKLQEKMRATEYALLTFSLVARRCFVSFSTCCAVRAVVGSAGDDSMHTQKIQGYLTEMVVQKEREEKLTEILKDRLNLYVQGNKEDFSNHAEGEVSRLSDAGPIIGAKAVEKKTMGWEERRLGSVGGFGNGNSCEEAVVTPLEWRLLVAEANGCLWLGRAWLFARAV</sequence>
<protein>
    <submittedName>
        <fullName evidence="1">Uncharacterized protein</fullName>
    </submittedName>
</protein>
<dbReference type="InterPro" id="IPR052423">
    <property type="entry name" value="EMIR"/>
</dbReference>
<reference evidence="1 2" key="1">
    <citation type="submission" date="2024-02" db="EMBL/GenBank/DDBJ databases">
        <authorList>
            <person name="Vignale AGUSTIN F."/>
            <person name="Sosa J E."/>
            <person name="Modenutti C."/>
        </authorList>
    </citation>
    <scope>NUCLEOTIDE SEQUENCE [LARGE SCALE GENOMIC DNA]</scope>
</reference>